<name>A0ACB8X7S9_9TELE</name>
<dbReference type="Proteomes" id="UP000831701">
    <property type="component" value="Chromosome 2"/>
</dbReference>
<dbReference type="EMBL" id="CM041532">
    <property type="protein sequence ID" value="KAI3375577.1"/>
    <property type="molecule type" value="Genomic_DNA"/>
</dbReference>
<sequence>MAVERVSSFKFLGIHISENLSWTANTSSLIKKAHQRLFFLRTLKKNHLSTAIPMGNFYRCAIESILTNCITVWYGNCSVADRKALQRVVKTAQRITKTPLPAIEGRLILLFYLVFYLFLAGMFVLTMYIMLLTLDDYKPTLAGPPGHSRDDDSSEGRSAGDQFLGLRDWKAGTGFIKNLNSFPVPYQVQTNDNCPPDQYFIQEDSGEVRNNPKRSCQFNRTMLEECSGISDRYYGYNRGQPCILIKLNRVIGMLPGKDGQSPYVTCGAKRYRVEKDEWREDSDKIGPLAYYPPNGTFNLMYYPYYGKKAQVNYTQPLVAVKFLNASLNTGHQRRV</sequence>
<proteinExistence type="predicted"/>
<comment type="caution">
    <text evidence="1">The sequence shown here is derived from an EMBL/GenBank/DDBJ whole genome shotgun (WGS) entry which is preliminary data.</text>
</comment>
<reference evidence="1" key="1">
    <citation type="submission" date="2022-04" db="EMBL/GenBank/DDBJ databases">
        <title>Jade perch genome.</title>
        <authorList>
            <person name="Chao B."/>
        </authorList>
    </citation>
    <scope>NUCLEOTIDE SEQUENCE</scope>
    <source>
        <strain evidence="1">CB-2022</strain>
    </source>
</reference>
<protein>
    <submittedName>
        <fullName evidence="1">Uncharacterized protein</fullName>
    </submittedName>
</protein>
<accession>A0ACB8X7S9</accession>
<evidence type="ECO:0000313" key="2">
    <source>
        <dbReference type="Proteomes" id="UP000831701"/>
    </source>
</evidence>
<keyword evidence="2" id="KW-1185">Reference proteome</keyword>
<evidence type="ECO:0000313" key="1">
    <source>
        <dbReference type="EMBL" id="KAI3375577.1"/>
    </source>
</evidence>
<organism evidence="1 2">
    <name type="scientific">Scortum barcoo</name>
    <name type="common">barcoo grunter</name>
    <dbReference type="NCBI Taxonomy" id="214431"/>
    <lineage>
        <taxon>Eukaryota</taxon>
        <taxon>Metazoa</taxon>
        <taxon>Chordata</taxon>
        <taxon>Craniata</taxon>
        <taxon>Vertebrata</taxon>
        <taxon>Euteleostomi</taxon>
        <taxon>Actinopterygii</taxon>
        <taxon>Neopterygii</taxon>
        <taxon>Teleostei</taxon>
        <taxon>Neoteleostei</taxon>
        <taxon>Acanthomorphata</taxon>
        <taxon>Eupercaria</taxon>
        <taxon>Centrarchiformes</taxon>
        <taxon>Terapontoidei</taxon>
        <taxon>Terapontidae</taxon>
        <taxon>Scortum</taxon>
    </lineage>
</organism>
<gene>
    <name evidence="1" type="ORF">L3Q82_003700</name>
</gene>